<evidence type="ECO:0000256" key="1">
    <source>
        <dbReference type="ARBA" id="ARBA00004141"/>
    </source>
</evidence>
<dbReference type="InterPro" id="IPR052337">
    <property type="entry name" value="SAT4-like"/>
</dbReference>
<protein>
    <recommendedName>
        <fullName evidence="7">Rhodopsin domain-containing protein</fullName>
    </recommendedName>
</protein>
<evidence type="ECO:0000259" key="7">
    <source>
        <dbReference type="Pfam" id="PF20684"/>
    </source>
</evidence>
<dbReference type="InterPro" id="IPR049326">
    <property type="entry name" value="Rhodopsin_dom_fungi"/>
</dbReference>
<evidence type="ECO:0000256" key="3">
    <source>
        <dbReference type="ARBA" id="ARBA00022989"/>
    </source>
</evidence>
<sequence length="358" mass="39854">MDTPNPPGIDSNIGDFLLALLWSLAGLSACILGLRLYAGAFILHRIKLFDYLMIIAFACAIIQTSFLTASVHWGLGRHTSFLSDDEMLNSMKFITLCQGWGIASVSFGRISFCLYLLQFIGSSRTRKWLLYFFVGTQVLFNALTIILIYAQCGSHAEALWNPNLGVKCWSPLVQRDFGFFQSAWNSLTDLFLTILPATIVWILNLGRIQKLGISMLLSLSLFAFIESVIKCDMIKELGPGVDITWRLAVFHLWAVSENYIVIIGASIPTLSPLWRRGMRNASDLRSYEMYGNNDSSGRAVSIVGQSRSTSNVQKTVANTDSTSRGYSSTSQEHILESEIVRTMVVDVSYSDHGKLDIV</sequence>
<feature type="transmembrane region" description="Helical" evidence="6">
    <location>
        <begin position="183"/>
        <end position="204"/>
    </location>
</feature>
<evidence type="ECO:0000313" key="9">
    <source>
        <dbReference type="Proteomes" id="UP000184330"/>
    </source>
</evidence>
<dbReference type="EMBL" id="FJOG01000007">
    <property type="protein sequence ID" value="CZR55942.1"/>
    <property type="molecule type" value="Genomic_DNA"/>
</dbReference>
<dbReference type="AlphaFoldDB" id="A0A1L7WT49"/>
<name>A0A1L7WT49_9HELO</name>
<dbReference type="PANTHER" id="PTHR33048:SF47">
    <property type="entry name" value="INTEGRAL MEMBRANE PROTEIN-RELATED"/>
    <property type="match status" value="1"/>
</dbReference>
<dbReference type="OrthoDB" id="5429740at2759"/>
<comment type="subcellular location">
    <subcellularLocation>
        <location evidence="1">Membrane</location>
        <topology evidence="1">Multi-pass membrane protein</topology>
    </subcellularLocation>
</comment>
<comment type="similarity">
    <text evidence="5">Belongs to the SAT4 family.</text>
</comment>
<dbReference type="Pfam" id="PF20684">
    <property type="entry name" value="Fung_rhodopsin"/>
    <property type="match status" value="1"/>
</dbReference>
<feature type="transmembrane region" description="Helical" evidence="6">
    <location>
        <begin position="249"/>
        <end position="270"/>
    </location>
</feature>
<evidence type="ECO:0000313" key="8">
    <source>
        <dbReference type="EMBL" id="CZR55942.1"/>
    </source>
</evidence>
<dbReference type="GO" id="GO:0016020">
    <property type="term" value="C:membrane"/>
    <property type="evidence" value="ECO:0007669"/>
    <property type="project" value="UniProtKB-SubCell"/>
</dbReference>
<evidence type="ECO:0000256" key="4">
    <source>
        <dbReference type="ARBA" id="ARBA00023136"/>
    </source>
</evidence>
<feature type="transmembrane region" description="Helical" evidence="6">
    <location>
        <begin position="93"/>
        <end position="117"/>
    </location>
</feature>
<feature type="transmembrane region" description="Helical" evidence="6">
    <location>
        <begin position="49"/>
        <end position="73"/>
    </location>
</feature>
<evidence type="ECO:0000256" key="5">
    <source>
        <dbReference type="ARBA" id="ARBA00038359"/>
    </source>
</evidence>
<accession>A0A1L7WT49</accession>
<keyword evidence="4 6" id="KW-0472">Membrane</keyword>
<proteinExistence type="inferred from homology"/>
<keyword evidence="2 6" id="KW-0812">Transmembrane</keyword>
<reference evidence="8 9" key="1">
    <citation type="submission" date="2016-03" db="EMBL/GenBank/DDBJ databases">
        <authorList>
            <person name="Ploux O."/>
        </authorList>
    </citation>
    <scope>NUCLEOTIDE SEQUENCE [LARGE SCALE GENOMIC DNA]</scope>
    <source>
        <strain evidence="8 9">UAMH 11012</strain>
    </source>
</reference>
<evidence type="ECO:0000256" key="2">
    <source>
        <dbReference type="ARBA" id="ARBA00022692"/>
    </source>
</evidence>
<keyword evidence="9" id="KW-1185">Reference proteome</keyword>
<gene>
    <name evidence="8" type="ORF">PAC_05830</name>
</gene>
<dbReference type="Proteomes" id="UP000184330">
    <property type="component" value="Unassembled WGS sequence"/>
</dbReference>
<dbReference type="PANTHER" id="PTHR33048">
    <property type="entry name" value="PTH11-LIKE INTEGRAL MEMBRANE PROTEIN (AFU_ORTHOLOGUE AFUA_5G11245)"/>
    <property type="match status" value="1"/>
</dbReference>
<feature type="domain" description="Rhodopsin" evidence="7">
    <location>
        <begin position="34"/>
        <end position="276"/>
    </location>
</feature>
<feature type="transmembrane region" description="Helical" evidence="6">
    <location>
        <begin position="211"/>
        <end position="229"/>
    </location>
</feature>
<dbReference type="STRING" id="576137.A0A1L7WT49"/>
<feature type="transmembrane region" description="Helical" evidence="6">
    <location>
        <begin position="16"/>
        <end position="37"/>
    </location>
</feature>
<feature type="transmembrane region" description="Helical" evidence="6">
    <location>
        <begin position="129"/>
        <end position="150"/>
    </location>
</feature>
<organism evidence="8 9">
    <name type="scientific">Phialocephala subalpina</name>
    <dbReference type="NCBI Taxonomy" id="576137"/>
    <lineage>
        <taxon>Eukaryota</taxon>
        <taxon>Fungi</taxon>
        <taxon>Dikarya</taxon>
        <taxon>Ascomycota</taxon>
        <taxon>Pezizomycotina</taxon>
        <taxon>Leotiomycetes</taxon>
        <taxon>Helotiales</taxon>
        <taxon>Mollisiaceae</taxon>
        <taxon>Phialocephala</taxon>
        <taxon>Phialocephala fortinii species complex</taxon>
    </lineage>
</organism>
<evidence type="ECO:0000256" key="6">
    <source>
        <dbReference type="SAM" id="Phobius"/>
    </source>
</evidence>
<keyword evidence="3 6" id="KW-1133">Transmembrane helix</keyword>